<dbReference type="OrthoDB" id="1524783at2"/>
<reference evidence="2 3" key="1">
    <citation type="submission" date="2019-07" db="EMBL/GenBank/DDBJ databases">
        <title>Analysis of the biochemical properties, biological activity and biotechnological potential of siderophores and biosurfactants produced by Antarctic psychrotolerant bacteria.</title>
        <authorList>
            <person name="Styczynski M."/>
            <person name="Krucon T."/>
            <person name="Decewicz P."/>
            <person name="Dziewit L."/>
        </authorList>
    </citation>
    <scope>NUCLEOTIDE SEQUENCE [LARGE SCALE GENOMIC DNA]</scope>
    <source>
        <strain evidence="2 3">ANT_H27</strain>
    </source>
</reference>
<dbReference type="Proteomes" id="UP000323856">
    <property type="component" value="Unassembled WGS sequence"/>
</dbReference>
<comment type="caution">
    <text evidence="2">The sequence shown here is derived from an EMBL/GenBank/DDBJ whole genome shotgun (WGS) entry which is preliminary data.</text>
</comment>
<dbReference type="EMBL" id="VOBL01000037">
    <property type="protein sequence ID" value="KAA0973104.1"/>
    <property type="molecule type" value="Genomic_DNA"/>
</dbReference>
<sequence>MGRHRLHVDNSRHPQEERPIMTTSPQPQPLLQRRQLQLIDLASELEGERFHGHFASRIMAQLSLPYKDPQGATEWVRRNNALTLTLTPGLVTSPDGSRNRAYPYGVIPRYLMTWMTTEVVRTRSRQISLGDSLTQFLGSLGMNGSGASGRRVLDQLHRLAVASINIEDARDVGTRWAITGENFHIASRYDLWFSTKEVPGQDQLLGSTITLSEQFYEEALKSPVMLHPQILRALSGSAMRLDLYVWLAYRLRNLQKPTTVTWSQLEAQFGSAYKHQRQFRAKFLSHWREVQIFFPQNTTAALPSGLRLNRAAKALV</sequence>
<feature type="compositionally biased region" description="Basic and acidic residues" evidence="1">
    <location>
        <begin position="7"/>
        <end position="19"/>
    </location>
</feature>
<evidence type="ECO:0000256" key="1">
    <source>
        <dbReference type="SAM" id="MobiDB-lite"/>
    </source>
</evidence>
<dbReference type="Pfam" id="PF04796">
    <property type="entry name" value="RepA_C"/>
    <property type="match status" value="1"/>
</dbReference>
<proteinExistence type="predicted"/>
<evidence type="ECO:0000313" key="2">
    <source>
        <dbReference type="EMBL" id="KAA0973104.1"/>
    </source>
</evidence>
<evidence type="ECO:0000313" key="3">
    <source>
        <dbReference type="Proteomes" id="UP000323856"/>
    </source>
</evidence>
<name>A0A5B0E260_9MICC</name>
<dbReference type="AlphaFoldDB" id="A0A5B0E260"/>
<feature type="region of interest" description="Disordered" evidence="1">
    <location>
        <begin position="1"/>
        <end position="27"/>
    </location>
</feature>
<dbReference type="InterPro" id="IPR006881">
    <property type="entry name" value="RepA_C"/>
</dbReference>
<gene>
    <name evidence="2" type="ORF">FQ154_19825</name>
</gene>
<protein>
    <submittedName>
        <fullName evidence="2">Pirin</fullName>
    </submittedName>
</protein>
<organism evidence="2 3">
    <name type="scientific">Paeniglutamicibacter gangotriensis</name>
    <dbReference type="NCBI Taxonomy" id="254787"/>
    <lineage>
        <taxon>Bacteria</taxon>
        <taxon>Bacillati</taxon>
        <taxon>Actinomycetota</taxon>
        <taxon>Actinomycetes</taxon>
        <taxon>Micrococcales</taxon>
        <taxon>Micrococcaceae</taxon>
        <taxon>Paeniglutamicibacter</taxon>
    </lineage>
</organism>
<accession>A0A5B0E260</accession>